<dbReference type="RefSeq" id="WP_067470743.1">
    <property type="nucleotide sequence ID" value="NZ_CP015961.1"/>
</dbReference>
<keyword evidence="5" id="KW-1185">Reference proteome</keyword>
<evidence type="ECO:0000259" key="3">
    <source>
        <dbReference type="Pfam" id="PF00561"/>
    </source>
</evidence>
<dbReference type="PRINTS" id="PR00412">
    <property type="entry name" value="EPOXHYDRLASE"/>
</dbReference>
<keyword evidence="1" id="KW-0575">Peroxidase</keyword>
<evidence type="ECO:0000313" key="4">
    <source>
        <dbReference type="EMBL" id="ANI93538.1"/>
    </source>
</evidence>
<dbReference type="Pfam" id="PF00561">
    <property type="entry name" value="Abhydrolase_1"/>
    <property type="match status" value="1"/>
</dbReference>
<proteinExistence type="inferred from homology"/>
<dbReference type="EMBL" id="CP015961">
    <property type="protein sequence ID" value="ANI93538.1"/>
    <property type="molecule type" value="Genomic_DNA"/>
</dbReference>
<dbReference type="InterPro" id="IPR000073">
    <property type="entry name" value="AB_hydrolase_1"/>
</dbReference>
<sequence>MGEITTRDGTALHVEESYGGGRPVVLIHGWPLSGQSWEGQVGALVDEGYRVITYDRRGFGRSDKPPTGFDYDTLAADLDDIATALDLRDMTLVGFSMGGGEVARYIANHGEDRLDSIVLASAVTPYMLQTEDNPFGPLTPEEATQMKTDLETDREAFFDEFTRAFYSVADELKVTEAERQKSIEWARQSDPQAALACMESFGGTDFRGDLDEITVPALVIHGDSDDIVPVSGSAERTQEQVRSSSLQVISGAPHGLLASHTSEFNEALLGFLAERNGDMAD</sequence>
<evidence type="ECO:0000313" key="5">
    <source>
        <dbReference type="Proteomes" id="UP000186104"/>
    </source>
</evidence>
<gene>
    <name evidence="4" type="ORF">BJL86_2778</name>
</gene>
<organism evidence="4 5">
    <name type="scientific">Dietzia timorensis</name>
    <dbReference type="NCBI Taxonomy" id="499555"/>
    <lineage>
        <taxon>Bacteria</taxon>
        <taxon>Bacillati</taxon>
        <taxon>Actinomycetota</taxon>
        <taxon>Actinomycetes</taxon>
        <taxon>Mycobacteriales</taxon>
        <taxon>Dietziaceae</taxon>
        <taxon>Dietzia</taxon>
    </lineage>
</organism>
<dbReference type="GO" id="GO:0004601">
    <property type="term" value="F:peroxidase activity"/>
    <property type="evidence" value="ECO:0007669"/>
    <property type="project" value="UniProtKB-KW"/>
</dbReference>
<dbReference type="OrthoDB" id="9785847at2"/>
<evidence type="ECO:0000256" key="1">
    <source>
        <dbReference type="ARBA" id="ARBA00022559"/>
    </source>
</evidence>
<dbReference type="InterPro" id="IPR000639">
    <property type="entry name" value="Epox_hydrolase-like"/>
</dbReference>
<dbReference type="KEGG" id="dtm:BJL86_2778"/>
<accession>A0A173LPG2</accession>
<dbReference type="InterPro" id="IPR050471">
    <property type="entry name" value="AB_hydrolase"/>
</dbReference>
<dbReference type="PANTHER" id="PTHR43433">
    <property type="entry name" value="HYDROLASE, ALPHA/BETA FOLD FAMILY PROTEIN"/>
    <property type="match status" value="1"/>
</dbReference>
<keyword evidence="1" id="KW-0560">Oxidoreductase</keyword>
<feature type="domain" description="AB hydrolase-1" evidence="3">
    <location>
        <begin position="23"/>
        <end position="257"/>
    </location>
</feature>
<dbReference type="SUPFAM" id="SSF53474">
    <property type="entry name" value="alpha/beta-Hydrolases"/>
    <property type="match status" value="1"/>
</dbReference>
<dbReference type="Gene3D" id="3.40.50.1820">
    <property type="entry name" value="alpha/beta hydrolase"/>
    <property type="match status" value="1"/>
</dbReference>
<dbReference type="InterPro" id="IPR029058">
    <property type="entry name" value="AB_hydrolase_fold"/>
</dbReference>
<dbReference type="PANTHER" id="PTHR43433:SF4">
    <property type="entry name" value="NON-HEME CHLOROPEROXIDASE-RELATED"/>
    <property type="match status" value="1"/>
</dbReference>
<evidence type="ECO:0000256" key="2">
    <source>
        <dbReference type="ARBA" id="ARBA00038128"/>
    </source>
</evidence>
<reference evidence="4 5" key="1">
    <citation type="submission" date="2016-06" db="EMBL/GenBank/DDBJ databases">
        <title>Complete genome sequence of a saline-alkali tolerant type strain Dietzia timorensis ID05-A0528T.</title>
        <authorList>
            <person name="Wu X."/>
        </authorList>
    </citation>
    <scope>NUCLEOTIDE SEQUENCE [LARGE SCALE GENOMIC DNA]</scope>
    <source>
        <strain evidence="4 5">ID05-A0528</strain>
    </source>
</reference>
<dbReference type="AlphaFoldDB" id="A0A173LPG2"/>
<comment type="similarity">
    <text evidence="2">Belongs to the AB hydrolase superfamily. Bacterial non-heme haloperoxidase / perhydrolase family.</text>
</comment>
<dbReference type="PRINTS" id="PR00111">
    <property type="entry name" value="ABHYDROLASE"/>
</dbReference>
<dbReference type="Proteomes" id="UP000186104">
    <property type="component" value="Chromosome"/>
</dbReference>
<name>A0A173LPG2_9ACTN</name>
<dbReference type="STRING" id="499555.BJL86_2778"/>
<dbReference type="FunFam" id="3.40.50.1820:FF:000205">
    <property type="entry name" value="Non-haem bromoperoxidase BPO-A2"/>
    <property type="match status" value="1"/>
</dbReference>
<protein>
    <submittedName>
        <fullName evidence="4">Arylesterase</fullName>
    </submittedName>
</protein>